<dbReference type="AlphaFoldDB" id="A0AAW0TSV2"/>
<evidence type="ECO:0000256" key="1">
    <source>
        <dbReference type="SAM" id="SignalP"/>
    </source>
</evidence>
<keyword evidence="1" id="KW-0732">Signal</keyword>
<name>A0AAW0TSV2_SCYPA</name>
<comment type="caution">
    <text evidence="3">The sequence shown here is derived from an EMBL/GenBank/DDBJ whole genome shotgun (WGS) entry which is preliminary data.</text>
</comment>
<dbReference type="PROSITE" id="PS50041">
    <property type="entry name" value="C_TYPE_LECTIN_2"/>
    <property type="match status" value="1"/>
</dbReference>
<dbReference type="CDD" id="cd00037">
    <property type="entry name" value="CLECT"/>
    <property type="match status" value="1"/>
</dbReference>
<dbReference type="SMART" id="SM00034">
    <property type="entry name" value="CLECT"/>
    <property type="match status" value="1"/>
</dbReference>
<dbReference type="InterPro" id="IPR016187">
    <property type="entry name" value="CTDL_fold"/>
</dbReference>
<accession>A0AAW0TSV2</accession>
<proteinExistence type="predicted"/>
<gene>
    <name evidence="3" type="ORF">O3P69_010264</name>
</gene>
<dbReference type="InterPro" id="IPR016186">
    <property type="entry name" value="C-type_lectin-like/link_sf"/>
</dbReference>
<dbReference type="Proteomes" id="UP001487740">
    <property type="component" value="Unassembled WGS sequence"/>
</dbReference>
<sequence length="157" mass="17299">MKVVIVLILTLLSVAAAQNDDCGDGFSLVGSACYKIPDELLGWYDAMDHCRNLVHSNGMKAALARVETCSQLHSLWEFIKGGYPIVDYWLGGTTTMDPSGAFRWDSTGELVPMGVPFWFPGQPDFPSTQETGLSLSKTGYFADEEAHIKQKFICQLL</sequence>
<dbReference type="Gene3D" id="3.10.100.10">
    <property type="entry name" value="Mannose-Binding Protein A, subunit A"/>
    <property type="match status" value="1"/>
</dbReference>
<organism evidence="3 4">
    <name type="scientific">Scylla paramamosain</name>
    <name type="common">Mud crab</name>
    <dbReference type="NCBI Taxonomy" id="85552"/>
    <lineage>
        <taxon>Eukaryota</taxon>
        <taxon>Metazoa</taxon>
        <taxon>Ecdysozoa</taxon>
        <taxon>Arthropoda</taxon>
        <taxon>Crustacea</taxon>
        <taxon>Multicrustacea</taxon>
        <taxon>Malacostraca</taxon>
        <taxon>Eumalacostraca</taxon>
        <taxon>Eucarida</taxon>
        <taxon>Decapoda</taxon>
        <taxon>Pleocyemata</taxon>
        <taxon>Brachyura</taxon>
        <taxon>Eubrachyura</taxon>
        <taxon>Portunoidea</taxon>
        <taxon>Portunidae</taxon>
        <taxon>Portuninae</taxon>
        <taxon>Scylla</taxon>
    </lineage>
</organism>
<dbReference type="InterPro" id="IPR001304">
    <property type="entry name" value="C-type_lectin-like"/>
</dbReference>
<protein>
    <recommendedName>
        <fullName evidence="2">C-type lectin domain-containing protein</fullName>
    </recommendedName>
</protein>
<evidence type="ECO:0000313" key="4">
    <source>
        <dbReference type="Proteomes" id="UP001487740"/>
    </source>
</evidence>
<feature type="signal peptide" evidence="1">
    <location>
        <begin position="1"/>
        <end position="17"/>
    </location>
</feature>
<reference evidence="3 4" key="1">
    <citation type="submission" date="2023-03" db="EMBL/GenBank/DDBJ databases">
        <title>High-quality genome of Scylla paramamosain provides insights in environmental adaptation.</title>
        <authorList>
            <person name="Zhang L."/>
        </authorList>
    </citation>
    <scope>NUCLEOTIDE SEQUENCE [LARGE SCALE GENOMIC DNA]</scope>
    <source>
        <strain evidence="3">LZ_2023a</strain>
        <tissue evidence="3">Muscle</tissue>
    </source>
</reference>
<evidence type="ECO:0000313" key="3">
    <source>
        <dbReference type="EMBL" id="KAK8390459.1"/>
    </source>
</evidence>
<dbReference type="SUPFAM" id="SSF56436">
    <property type="entry name" value="C-type lectin-like"/>
    <property type="match status" value="1"/>
</dbReference>
<keyword evidence="4" id="KW-1185">Reference proteome</keyword>
<evidence type="ECO:0000259" key="2">
    <source>
        <dbReference type="PROSITE" id="PS50041"/>
    </source>
</evidence>
<dbReference type="EMBL" id="JARAKH010000025">
    <property type="protein sequence ID" value="KAK8390459.1"/>
    <property type="molecule type" value="Genomic_DNA"/>
</dbReference>
<feature type="chain" id="PRO_5043329094" description="C-type lectin domain-containing protein" evidence="1">
    <location>
        <begin position="18"/>
        <end position="157"/>
    </location>
</feature>
<feature type="domain" description="C-type lectin" evidence="2">
    <location>
        <begin position="29"/>
        <end position="155"/>
    </location>
</feature>